<keyword evidence="2" id="KW-1185">Reference proteome</keyword>
<proteinExistence type="predicted"/>
<dbReference type="Proteomes" id="UP000683428">
    <property type="component" value="Chromosome"/>
</dbReference>
<sequence>MFKVTGSAYIEVDIHGNAEKQQISGSEFVLEADNWRNLGDGDRQYEVLFIYHGEEFEISFQATYLQGTVNCYELSAEGNVTIVEDDIDVEYIGSDEEDD</sequence>
<dbReference type="KEGG" id="aiq:Azoinq_09560"/>
<evidence type="ECO:0000313" key="2">
    <source>
        <dbReference type="Proteomes" id="UP000683428"/>
    </source>
</evidence>
<gene>
    <name evidence="1" type="ORF">Azoinq_09560</name>
</gene>
<name>A0A975SKQ6_9RHOO</name>
<organism evidence="1 2">
    <name type="scientific">Azospira inquinata</name>
    <dbReference type="NCBI Taxonomy" id="2785627"/>
    <lineage>
        <taxon>Bacteria</taxon>
        <taxon>Pseudomonadati</taxon>
        <taxon>Pseudomonadota</taxon>
        <taxon>Betaproteobacteria</taxon>
        <taxon>Rhodocyclales</taxon>
        <taxon>Rhodocyclaceae</taxon>
        <taxon>Azospira</taxon>
    </lineage>
</organism>
<reference evidence="1" key="1">
    <citation type="submission" date="2020-11" db="EMBL/GenBank/DDBJ databases">
        <title>Azospira inquinata sp. nov.</title>
        <authorList>
            <person name="Moe W.M."/>
            <person name="Mikes M.C."/>
        </authorList>
    </citation>
    <scope>NUCLEOTIDE SEQUENCE</scope>
    <source>
        <strain evidence="1">Azo-3</strain>
    </source>
</reference>
<dbReference type="RefSeq" id="WP_216129653.1">
    <property type="nucleotide sequence ID" value="NZ_CP064782.1"/>
</dbReference>
<evidence type="ECO:0000313" key="1">
    <source>
        <dbReference type="EMBL" id="QWT48115.1"/>
    </source>
</evidence>
<dbReference type="EMBL" id="CP064782">
    <property type="protein sequence ID" value="QWT48115.1"/>
    <property type="molecule type" value="Genomic_DNA"/>
</dbReference>
<dbReference type="AlphaFoldDB" id="A0A975SKQ6"/>
<accession>A0A975SKQ6</accession>
<protein>
    <submittedName>
        <fullName evidence="1">Uncharacterized protein</fullName>
    </submittedName>
</protein>